<keyword evidence="3" id="KW-1185">Reference proteome</keyword>
<accession>A0A9N9IC03</accession>
<protein>
    <submittedName>
        <fullName evidence="2">5602_t:CDS:1</fullName>
    </submittedName>
</protein>
<name>A0A9N9IC03_9GLOM</name>
<dbReference type="Proteomes" id="UP000789396">
    <property type="component" value="Unassembled WGS sequence"/>
</dbReference>
<feature type="region of interest" description="Disordered" evidence="1">
    <location>
        <begin position="1"/>
        <end position="21"/>
    </location>
</feature>
<gene>
    <name evidence="2" type="ORF">RFULGI_LOCUS11958</name>
</gene>
<dbReference type="EMBL" id="CAJVPZ010027518">
    <property type="protein sequence ID" value="CAG8728616.1"/>
    <property type="molecule type" value="Genomic_DNA"/>
</dbReference>
<sequence>MKFKNQTLSTRRKFKNQTPETLSTELEIKHLKQKLKRDNYMKNSKIKENGGGFKFKINQTPESFKNELEFKNELVIKRINPNNYQLKNYQHKFRPEIKHSNSLSSNLKRINIP</sequence>
<proteinExistence type="predicted"/>
<evidence type="ECO:0000256" key="1">
    <source>
        <dbReference type="SAM" id="MobiDB-lite"/>
    </source>
</evidence>
<evidence type="ECO:0000313" key="2">
    <source>
        <dbReference type="EMBL" id="CAG8728616.1"/>
    </source>
</evidence>
<organism evidence="2 3">
    <name type="scientific">Racocetra fulgida</name>
    <dbReference type="NCBI Taxonomy" id="60492"/>
    <lineage>
        <taxon>Eukaryota</taxon>
        <taxon>Fungi</taxon>
        <taxon>Fungi incertae sedis</taxon>
        <taxon>Mucoromycota</taxon>
        <taxon>Glomeromycotina</taxon>
        <taxon>Glomeromycetes</taxon>
        <taxon>Diversisporales</taxon>
        <taxon>Gigasporaceae</taxon>
        <taxon>Racocetra</taxon>
    </lineage>
</organism>
<evidence type="ECO:0000313" key="3">
    <source>
        <dbReference type="Proteomes" id="UP000789396"/>
    </source>
</evidence>
<comment type="caution">
    <text evidence="2">The sequence shown here is derived from an EMBL/GenBank/DDBJ whole genome shotgun (WGS) entry which is preliminary data.</text>
</comment>
<dbReference type="OrthoDB" id="2370535at2759"/>
<dbReference type="AlphaFoldDB" id="A0A9N9IC03"/>
<feature type="non-terminal residue" evidence="2">
    <location>
        <position position="113"/>
    </location>
</feature>
<reference evidence="2" key="1">
    <citation type="submission" date="2021-06" db="EMBL/GenBank/DDBJ databases">
        <authorList>
            <person name="Kallberg Y."/>
            <person name="Tangrot J."/>
            <person name="Rosling A."/>
        </authorList>
    </citation>
    <scope>NUCLEOTIDE SEQUENCE</scope>
    <source>
        <strain evidence="2">IN212</strain>
    </source>
</reference>